<accession>A0ABQ9Z7P5</accession>
<sequence length="91" mass="10249">MDGLLPLSDIFICASMPKREKDESITRLSLPQFYRALASVDFSSAIVDTDEPVVISRFPRSLAITLVALYVERREQQSISCLLHFTTITVD</sequence>
<dbReference type="Proteomes" id="UP001234178">
    <property type="component" value="Unassembled WGS sequence"/>
</dbReference>
<dbReference type="EMBL" id="JAOYFB010000002">
    <property type="protein sequence ID" value="KAK4008915.1"/>
    <property type="molecule type" value="Genomic_DNA"/>
</dbReference>
<proteinExistence type="predicted"/>
<organism evidence="1 2">
    <name type="scientific">Daphnia magna</name>
    <dbReference type="NCBI Taxonomy" id="35525"/>
    <lineage>
        <taxon>Eukaryota</taxon>
        <taxon>Metazoa</taxon>
        <taxon>Ecdysozoa</taxon>
        <taxon>Arthropoda</taxon>
        <taxon>Crustacea</taxon>
        <taxon>Branchiopoda</taxon>
        <taxon>Diplostraca</taxon>
        <taxon>Cladocera</taxon>
        <taxon>Anomopoda</taxon>
        <taxon>Daphniidae</taxon>
        <taxon>Daphnia</taxon>
    </lineage>
</organism>
<comment type="caution">
    <text evidence="1">The sequence shown here is derived from an EMBL/GenBank/DDBJ whole genome shotgun (WGS) entry which is preliminary data.</text>
</comment>
<name>A0ABQ9Z7P5_9CRUS</name>
<evidence type="ECO:0000313" key="2">
    <source>
        <dbReference type="Proteomes" id="UP001234178"/>
    </source>
</evidence>
<gene>
    <name evidence="1" type="ORF">OUZ56_014037</name>
</gene>
<protein>
    <submittedName>
        <fullName evidence="1">Uncharacterized protein</fullName>
    </submittedName>
</protein>
<reference evidence="1 2" key="1">
    <citation type="journal article" date="2023" name="Nucleic Acids Res.">
        <title>The hologenome of Daphnia magna reveals possible DNA methylation and microbiome-mediated evolution of the host genome.</title>
        <authorList>
            <person name="Chaturvedi A."/>
            <person name="Li X."/>
            <person name="Dhandapani V."/>
            <person name="Marshall H."/>
            <person name="Kissane S."/>
            <person name="Cuenca-Cambronero M."/>
            <person name="Asole G."/>
            <person name="Calvet F."/>
            <person name="Ruiz-Romero M."/>
            <person name="Marangio P."/>
            <person name="Guigo R."/>
            <person name="Rago D."/>
            <person name="Mirbahai L."/>
            <person name="Eastwood N."/>
            <person name="Colbourne J.K."/>
            <person name="Zhou J."/>
            <person name="Mallon E."/>
            <person name="Orsini L."/>
        </authorList>
    </citation>
    <scope>NUCLEOTIDE SEQUENCE [LARGE SCALE GENOMIC DNA]</scope>
    <source>
        <strain evidence="1">LRV0_1</strain>
    </source>
</reference>
<keyword evidence="2" id="KW-1185">Reference proteome</keyword>
<evidence type="ECO:0000313" key="1">
    <source>
        <dbReference type="EMBL" id="KAK4008915.1"/>
    </source>
</evidence>